<feature type="compositionally biased region" description="Polar residues" evidence="1">
    <location>
        <begin position="507"/>
        <end position="517"/>
    </location>
</feature>
<feature type="region of interest" description="Disordered" evidence="1">
    <location>
        <begin position="15"/>
        <end position="78"/>
    </location>
</feature>
<feature type="region of interest" description="Disordered" evidence="1">
    <location>
        <begin position="419"/>
        <end position="559"/>
    </location>
</feature>
<proteinExistence type="predicted"/>
<feature type="compositionally biased region" description="Low complexity" evidence="1">
    <location>
        <begin position="40"/>
        <end position="65"/>
    </location>
</feature>
<sequence length="908" mass="99162">MGLMSLIARKLKSEKYQPQIRAPPYESKISSKSPVRLVQPSSPSDGASKGSSKASSQVVKSSKAQTLPSLDRVREASFDSTYEDVAPAPVVFGYREDECPSRLSTRPTTSSKAGSRLSIRVSGFMPKSEPGTPATLHSHRPQSSISSSRFTSSIRNFSTGKTYVDLLDAQSEFKPLDFQGRVKASGARDYGEDVADRNITANGSKIGSQQESADYAQRRPISSWSRQAPVFSEEDEDESLATEQTTTDSTLWSKSLISSHPVALSSSTVDLNKKKALHRQTMQFAPPSSIEEPYSTPTLAELTAIAELQKARDKKNRRHSLQVSVNDANRIVTGWGASSPESDGGFRDMMIADIRRPATSNSLHRSLSTSSKTAIAFRSMFEDGNKTLKYAVNNQPILSPQPTSFHLSASLATSAITASHKRPSTMHSMHSIHSEQSVQLPEQTSNSSGMPDLSNLPNHLKEQATTFKHDWHGDARDRDTAPSPCIRTNRSRSQSGDSMYLRENYRPGSTSTSQPHSSEPEEHTPGRTNSTRHWSLSSSTPTTSSSSSAMYGRPQSRNTTCTSIDLHTMGLLNPSLLSVDSEIAVGQLPLKMPYLKADLRKGSSILPSKEPFNVDDYASDDNDSFINGQLGRAGNEEDLLFDSGYGFNGIQLPGLEDSFAASAPAPSISLRSSRRSKSVSKPSTSEIETCLDFDDMASVNDIMLSRPTLDDDEDNDFLSPNFDISRHRRSPEPAENTVHKTPSFEHPDQIQNLNRTHTPTRAHSPAGSTSSRRSETKRLTAIYGPASSPTSSSAPGSVLGRNSLRFHPHPSHYLLHGNNVGEQVIEEERFDDKVDIATAVRLRKESRAQKRASVMSISKPVLGNGTVKTISIEGRQRSSSTSPTKRGIPNIMDVPELTEDFGGLVDSE</sequence>
<dbReference type="OMA" id="PEFAQYG"/>
<dbReference type="EMBL" id="KE148159">
    <property type="protein sequence ID" value="EPE04817.1"/>
    <property type="molecule type" value="Genomic_DNA"/>
</dbReference>
<dbReference type="HOGENOM" id="CLU_373916_0_0_1"/>
<dbReference type="Proteomes" id="UP000016923">
    <property type="component" value="Unassembled WGS sequence"/>
</dbReference>
<feature type="compositionally biased region" description="Polar residues" evidence="1">
    <location>
        <begin position="199"/>
        <end position="212"/>
    </location>
</feature>
<dbReference type="VEuPathDB" id="FungiDB:F503_06366"/>
<feature type="compositionally biased region" description="Polar residues" evidence="1">
    <location>
        <begin position="434"/>
        <end position="449"/>
    </location>
</feature>
<feature type="compositionally biased region" description="Low complexity" evidence="1">
    <location>
        <begin position="535"/>
        <end position="548"/>
    </location>
</feature>
<feature type="region of interest" description="Disordered" evidence="1">
    <location>
        <begin position="706"/>
        <end position="804"/>
    </location>
</feature>
<feature type="compositionally biased region" description="Polar residues" evidence="1">
    <location>
        <begin position="486"/>
        <end position="497"/>
    </location>
</feature>
<name>S3BWA6_OPHP1</name>
<feature type="region of interest" description="Disordered" evidence="1">
    <location>
        <begin position="194"/>
        <end position="246"/>
    </location>
</feature>
<organism evidence="2 3">
    <name type="scientific">Ophiostoma piceae (strain UAMH 11346)</name>
    <name type="common">Sap stain fungus</name>
    <dbReference type="NCBI Taxonomy" id="1262450"/>
    <lineage>
        <taxon>Eukaryota</taxon>
        <taxon>Fungi</taxon>
        <taxon>Dikarya</taxon>
        <taxon>Ascomycota</taxon>
        <taxon>Pezizomycotina</taxon>
        <taxon>Sordariomycetes</taxon>
        <taxon>Sordariomycetidae</taxon>
        <taxon>Ophiostomatales</taxon>
        <taxon>Ophiostomataceae</taxon>
        <taxon>Ophiostoma</taxon>
    </lineage>
</organism>
<feature type="compositionally biased region" description="Basic and acidic residues" evidence="1">
    <location>
        <begin position="459"/>
        <end position="480"/>
    </location>
</feature>
<feature type="region of interest" description="Disordered" evidence="1">
    <location>
        <begin position="872"/>
        <end position="893"/>
    </location>
</feature>
<feature type="region of interest" description="Disordered" evidence="1">
    <location>
        <begin position="97"/>
        <end position="150"/>
    </location>
</feature>
<evidence type="ECO:0000256" key="1">
    <source>
        <dbReference type="SAM" id="MobiDB-lite"/>
    </source>
</evidence>
<accession>S3BWA6</accession>
<protein>
    <submittedName>
        <fullName evidence="2">Uncharacterized protein</fullName>
    </submittedName>
</protein>
<dbReference type="eggNOG" id="ENOG502RP82">
    <property type="taxonomic scope" value="Eukaryota"/>
</dbReference>
<feature type="region of interest" description="Disordered" evidence="1">
    <location>
        <begin position="665"/>
        <end position="686"/>
    </location>
</feature>
<dbReference type="AlphaFoldDB" id="S3BWA6"/>
<feature type="compositionally biased region" description="Low complexity" evidence="1">
    <location>
        <begin position="101"/>
        <end position="111"/>
    </location>
</feature>
<feature type="compositionally biased region" description="Polar residues" evidence="1">
    <location>
        <begin position="749"/>
        <end position="771"/>
    </location>
</feature>
<evidence type="ECO:0000313" key="3">
    <source>
        <dbReference type="Proteomes" id="UP000016923"/>
    </source>
</evidence>
<dbReference type="OrthoDB" id="5325276at2759"/>
<feature type="compositionally biased region" description="Low complexity" evidence="1">
    <location>
        <begin position="784"/>
        <end position="797"/>
    </location>
</feature>
<keyword evidence="3" id="KW-1185">Reference proteome</keyword>
<gene>
    <name evidence="2" type="ORF">F503_06366</name>
</gene>
<reference evidence="2 3" key="1">
    <citation type="journal article" date="2013" name="BMC Genomics">
        <title>The genome and transcriptome of the pine saprophyte Ophiostoma piceae, and a comparison with the bark beetle-associated pine pathogen Grosmannia clavigera.</title>
        <authorList>
            <person name="Haridas S."/>
            <person name="Wang Y."/>
            <person name="Lim L."/>
            <person name="Massoumi Alamouti S."/>
            <person name="Jackman S."/>
            <person name="Docking R."/>
            <person name="Robertson G."/>
            <person name="Birol I."/>
            <person name="Bohlmann J."/>
            <person name="Breuil C."/>
        </authorList>
    </citation>
    <scope>NUCLEOTIDE SEQUENCE [LARGE SCALE GENOMIC DNA]</scope>
    <source>
        <strain evidence="2 3">UAMH 11346</strain>
    </source>
</reference>
<evidence type="ECO:0000313" key="2">
    <source>
        <dbReference type="EMBL" id="EPE04817.1"/>
    </source>
</evidence>